<feature type="chain" id="PRO_5037456432" description="VCBS repeat protein" evidence="2">
    <location>
        <begin position="34"/>
        <end position="346"/>
    </location>
</feature>
<dbReference type="PANTHER" id="PTHR46580:SF4">
    <property type="entry name" value="ATP_GTP-BINDING PROTEIN"/>
    <property type="match status" value="1"/>
</dbReference>
<proteinExistence type="predicted"/>
<dbReference type="EMBL" id="BOMW01000092">
    <property type="protein sequence ID" value="GIF09602.1"/>
    <property type="molecule type" value="Genomic_DNA"/>
</dbReference>
<gene>
    <name evidence="3" type="ORF">Asi03nite_71400</name>
</gene>
<keyword evidence="1 2" id="KW-0732">Signal</keyword>
<evidence type="ECO:0008006" key="5">
    <source>
        <dbReference type="Google" id="ProtNLM"/>
    </source>
</evidence>
<dbReference type="Proteomes" id="UP000629619">
    <property type="component" value="Unassembled WGS sequence"/>
</dbReference>
<reference evidence="3" key="1">
    <citation type="submission" date="2021-01" db="EMBL/GenBank/DDBJ databases">
        <title>Whole genome shotgun sequence of Actinoplanes siamensis NBRC 109076.</title>
        <authorList>
            <person name="Komaki H."/>
            <person name="Tamura T."/>
        </authorList>
    </citation>
    <scope>NUCLEOTIDE SEQUENCE</scope>
    <source>
        <strain evidence="3">NBRC 109076</strain>
    </source>
</reference>
<dbReference type="PANTHER" id="PTHR46580">
    <property type="entry name" value="SENSOR KINASE-RELATED"/>
    <property type="match status" value="1"/>
</dbReference>
<dbReference type="Gene3D" id="2.130.10.130">
    <property type="entry name" value="Integrin alpha, N-terminal"/>
    <property type="match status" value="1"/>
</dbReference>
<evidence type="ECO:0000313" key="4">
    <source>
        <dbReference type="Proteomes" id="UP000629619"/>
    </source>
</evidence>
<dbReference type="InterPro" id="IPR013517">
    <property type="entry name" value="FG-GAP"/>
</dbReference>
<evidence type="ECO:0000256" key="2">
    <source>
        <dbReference type="SAM" id="SignalP"/>
    </source>
</evidence>
<name>A0A919NEZ7_9ACTN</name>
<accession>A0A919NEZ7</accession>
<evidence type="ECO:0000256" key="1">
    <source>
        <dbReference type="ARBA" id="ARBA00022729"/>
    </source>
</evidence>
<sequence>MVNLRLRRAGLPVAMTALAAIVGTVLSSGSAAAATPSDTSGAAAAAVKSGDLFAPKSASKTRGSVSALSTDPTNFGDITGDGKADLAAIDASGKLWIYPGKAISHDPSTAYPKNLFNARFQAGSSGWNNFTAVVRYGDFNADGKQDILTRDKQGNLSIYPGTGTTPQIIANKGIAAGTGWSGFASITGAGDLNSDGLDDILGQKTDGTLWLYTGTGKVTKPFSSRGTQIGTGWKGDLLTAAGDWSGDGRPEFWFRNTKGYISLYQSKSGLMPIGKGEVIVDDAELGKYFKGIVGAGNLINDSQYLPYPDSLWQLKDGSMYIVAPDTDMIGDDVELATSGWQGYKLF</sequence>
<dbReference type="RefSeq" id="WP_203684897.1">
    <property type="nucleotide sequence ID" value="NZ_BOMW01000092.1"/>
</dbReference>
<keyword evidence="4" id="KW-1185">Reference proteome</keyword>
<comment type="caution">
    <text evidence="3">The sequence shown here is derived from an EMBL/GenBank/DDBJ whole genome shotgun (WGS) entry which is preliminary data.</text>
</comment>
<dbReference type="InterPro" id="IPR028994">
    <property type="entry name" value="Integrin_alpha_N"/>
</dbReference>
<dbReference type="SUPFAM" id="SSF69318">
    <property type="entry name" value="Integrin alpha N-terminal domain"/>
    <property type="match status" value="1"/>
</dbReference>
<dbReference type="Pfam" id="PF13517">
    <property type="entry name" value="FG-GAP_3"/>
    <property type="match status" value="1"/>
</dbReference>
<dbReference type="AlphaFoldDB" id="A0A919NEZ7"/>
<feature type="signal peptide" evidence="2">
    <location>
        <begin position="1"/>
        <end position="33"/>
    </location>
</feature>
<protein>
    <recommendedName>
        <fullName evidence="5">VCBS repeat protein</fullName>
    </recommendedName>
</protein>
<organism evidence="3 4">
    <name type="scientific">Actinoplanes siamensis</name>
    <dbReference type="NCBI Taxonomy" id="1223317"/>
    <lineage>
        <taxon>Bacteria</taxon>
        <taxon>Bacillati</taxon>
        <taxon>Actinomycetota</taxon>
        <taxon>Actinomycetes</taxon>
        <taxon>Micromonosporales</taxon>
        <taxon>Micromonosporaceae</taxon>
        <taxon>Actinoplanes</taxon>
    </lineage>
</organism>
<evidence type="ECO:0000313" key="3">
    <source>
        <dbReference type="EMBL" id="GIF09602.1"/>
    </source>
</evidence>